<dbReference type="RefSeq" id="WP_020449093.1">
    <property type="nucleotide sequence ID" value="NZ_CAYAYA010000047.1"/>
</dbReference>
<dbReference type="Proteomes" id="UP000752814">
    <property type="component" value="Unassembled WGS sequence"/>
</dbReference>
<dbReference type="InterPro" id="IPR000073">
    <property type="entry name" value="AB_hydrolase_1"/>
</dbReference>
<evidence type="ECO:0000313" key="3">
    <source>
        <dbReference type="Proteomes" id="UP000752814"/>
    </source>
</evidence>
<gene>
    <name evidence="2" type="ORF">A3207_08710</name>
</gene>
<dbReference type="OMA" id="YPEARHE"/>
<dbReference type="AlphaFoldDB" id="A0A8J8PG09"/>
<dbReference type="InterPro" id="IPR051044">
    <property type="entry name" value="MAG_DAG_Lipase"/>
</dbReference>
<accession>A0A8J8PG09</accession>
<feature type="domain" description="Serine aminopeptidase S33" evidence="1">
    <location>
        <begin position="23"/>
        <end position="273"/>
    </location>
</feature>
<dbReference type="PRINTS" id="PR00111">
    <property type="entry name" value="ABHYDROLASE"/>
</dbReference>
<sequence length="288" mass="32927">MEEFTLKADDGLDLSIALFEIENPAAIVQIIHGMKEHKERYYDFIHFLNETGFSVVISDNRGHGKSLNDKFPLGHMEGCDQIIKDQYLITKYMKERYPGKKLYLIGHSFGSLLARCYLQQHDDEIDKLVLSGTVGYIKFINSGKRLGKIISFFKGSDGHSKILQNTVDGDDDTWICSDPEVMEAYRNDRLCSGYKYTNSANVTVIEGVAQLHDYNKYQCRNPDLKILSISGEEDPVTKGEEGLEDSMESLRKIGYKNITKIVYPKMKHEVLNEIGKEKVYEDVKNFLL</sequence>
<evidence type="ECO:0000313" key="2">
    <source>
        <dbReference type="EMBL" id="TQS83652.1"/>
    </source>
</evidence>
<protein>
    <recommendedName>
        <fullName evidence="1">Serine aminopeptidase S33 domain-containing protein</fullName>
    </recommendedName>
</protein>
<dbReference type="InterPro" id="IPR029058">
    <property type="entry name" value="AB_hydrolase_fold"/>
</dbReference>
<dbReference type="Gene3D" id="3.40.50.1820">
    <property type="entry name" value="alpha/beta hydrolase"/>
    <property type="match status" value="1"/>
</dbReference>
<comment type="caution">
    <text evidence="2">The sequence shown here is derived from an EMBL/GenBank/DDBJ whole genome shotgun (WGS) entry which is preliminary data.</text>
</comment>
<dbReference type="GeneID" id="41323624"/>
<name>A0A8J8PG09_9ARCH</name>
<reference evidence="2" key="1">
    <citation type="submission" date="2016-03" db="EMBL/GenBank/DDBJ databases">
        <authorList>
            <person name="Borrel G."/>
            <person name="Mccann A."/>
            <person name="O'Toole P.W."/>
        </authorList>
    </citation>
    <scope>NUCLEOTIDE SEQUENCE</scope>
    <source>
        <strain evidence="2">183</strain>
    </source>
</reference>
<dbReference type="EMBL" id="LVVT01000008">
    <property type="protein sequence ID" value="TQS83652.1"/>
    <property type="molecule type" value="Genomic_DNA"/>
</dbReference>
<organism evidence="2 3">
    <name type="scientific">Candidatus Methanomassiliicoccus intestinalis</name>
    <dbReference type="NCBI Taxonomy" id="1406512"/>
    <lineage>
        <taxon>Archaea</taxon>
        <taxon>Methanobacteriati</taxon>
        <taxon>Thermoplasmatota</taxon>
        <taxon>Thermoplasmata</taxon>
        <taxon>Methanomassiliicoccales</taxon>
        <taxon>Methanomassiliicoccaceae</taxon>
        <taxon>Methanomassiliicoccus</taxon>
    </lineage>
</organism>
<evidence type="ECO:0000259" key="1">
    <source>
        <dbReference type="Pfam" id="PF12146"/>
    </source>
</evidence>
<dbReference type="PANTHER" id="PTHR11614">
    <property type="entry name" value="PHOSPHOLIPASE-RELATED"/>
    <property type="match status" value="1"/>
</dbReference>
<proteinExistence type="predicted"/>
<dbReference type="Pfam" id="PF12146">
    <property type="entry name" value="Hydrolase_4"/>
    <property type="match status" value="1"/>
</dbReference>
<dbReference type="InterPro" id="IPR022742">
    <property type="entry name" value="Hydrolase_4"/>
</dbReference>
<dbReference type="SUPFAM" id="SSF53474">
    <property type="entry name" value="alpha/beta-Hydrolases"/>
    <property type="match status" value="1"/>
</dbReference>